<dbReference type="STRING" id="602072.A0A1R3RHC7"/>
<organism evidence="1 2">
    <name type="scientific">Aspergillus carbonarius (strain ITEM 5010)</name>
    <dbReference type="NCBI Taxonomy" id="602072"/>
    <lineage>
        <taxon>Eukaryota</taxon>
        <taxon>Fungi</taxon>
        <taxon>Dikarya</taxon>
        <taxon>Ascomycota</taxon>
        <taxon>Pezizomycotina</taxon>
        <taxon>Eurotiomycetes</taxon>
        <taxon>Eurotiomycetidae</taxon>
        <taxon>Eurotiales</taxon>
        <taxon>Aspergillaceae</taxon>
        <taxon>Aspergillus</taxon>
        <taxon>Aspergillus subgen. Circumdati</taxon>
    </lineage>
</organism>
<accession>A0A1R3RHC7</accession>
<keyword evidence="2" id="KW-1185">Reference proteome</keyword>
<dbReference type="SUPFAM" id="SSF52540">
    <property type="entry name" value="P-loop containing nucleoside triphosphate hydrolases"/>
    <property type="match status" value="1"/>
</dbReference>
<evidence type="ECO:0000313" key="1">
    <source>
        <dbReference type="EMBL" id="OOF93879.1"/>
    </source>
</evidence>
<reference evidence="2" key="1">
    <citation type="journal article" date="2017" name="Genome Biol.">
        <title>Comparative genomics reveals high biological diversity and specific adaptations in the industrially and medically important fungal genus Aspergillus.</title>
        <authorList>
            <person name="de Vries R.P."/>
            <person name="Riley R."/>
            <person name="Wiebenga A."/>
            <person name="Aguilar-Osorio G."/>
            <person name="Amillis S."/>
            <person name="Uchima C.A."/>
            <person name="Anderluh G."/>
            <person name="Asadollahi M."/>
            <person name="Askin M."/>
            <person name="Barry K."/>
            <person name="Battaglia E."/>
            <person name="Bayram O."/>
            <person name="Benocci T."/>
            <person name="Braus-Stromeyer S.A."/>
            <person name="Caldana C."/>
            <person name="Canovas D."/>
            <person name="Cerqueira G.C."/>
            <person name="Chen F."/>
            <person name="Chen W."/>
            <person name="Choi C."/>
            <person name="Clum A."/>
            <person name="Dos Santos R.A."/>
            <person name="Damasio A.R."/>
            <person name="Diallinas G."/>
            <person name="Emri T."/>
            <person name="Fekete E."/>
            <person name="Flipphi M."/>
            <person name="Freyberg S."/>
            <person name="Gallo A."/>
            <person name="Gournas C."/>
            <person name="Habgood R."/>
            <person name="Hainaut M."/>
            <person name="Harispe M.L."/>
            <person name="Henrissat B."/>
            <person name="Hilden K.S."/>
            <person name="Hope R."/>
            <person name="Hossain A."/>
            <person name="Karabika E."/>
            <person name="Karaffa L."/>
            <person name="Karanyi Z."/>
            <person name="Krasevec N."/>
            <person name="Kuo A."/>
            <person name="Kusch H."/>
            <person name="LaButti K."/>
            <person name="Lagendijk E.L."/>
            <person name="Lapidus A."/>
            <person name="Levasseur A."/>
            <person name="Lindquist E."/>
            <person name="Lipzen A."/>
            <person name="Logrieco A.F."/>
            <person name="MacCabe A."/>
            <person name="Maekelae M.R."/>
            <person name="Malavazi I."/>
            <person name="Melin P."/>
            <person name="Meyer V."/>
            <person name="Mielnichuk N."/>
            <person name="Miskei M."/>
            <person name="Molnar A.P."/>
            <person name="Mule G."/>
            <person name="Ngan C.Y."/>
            <person name="Orejas M."/>
            <person name="Orosz E."/>
            <person name="Ouedraogo J.P."/>
            <person name="Overkamp K.M."/>
            <person name="Park H.-S."/>
            <person name="Perrone G."/>
            <person name="Piumi F."/>
            <person name="Punt P.J."/>
            <person name="Ram A.F."/>
            <person name="Ramon A."/>
            <person name="Rauscher S."/>
            <person name="Record E."/>
            <person name="Riano-Pachon D.M."/>
            <person name="Robert V."/>
            <person name="Roehrig J."/>
            <person name="Ruller R."/>
            <person name="Salamov A."/>
            <person name="Salih N.S."/>
            <person name="Samson R.A."/>
            <person name="Sandor E."/>
            <person name="Sanguinetti M."/>
            <person name="Schuetze T."/>
            <person name="Sepcic K."/>
            <person name="Shelest E."/>
            <person name="Sherlock G."/>
            <person name="Sophianopoulou V."/>
            <person name="Squina F.M."/>
            <person name="Sun H."/>
            <person name="Susca A."/>
            <person name="Todd R.B."/>
            <person name="Tsang A."/>
            <person name="Unkles S.E."/>
            <person name="van de Wiele N."/>
            <person name="van Rossen-Uffink D."/>
            <person name="Oliveira J.V."/>
            <person name="Vesth T.C."/>
            <person name="Visser J."/>
            <person name="Yu J.-H."/>
            <person name="Zhou M."/>
            <person name="Andersen M.R."/>
            <person name="Archer D.B."/>
            <person name="Baker S.E."/>
            <person name="Benoit I."/>
            <person name="Brakhage A.A."/>
            <person name="Braus G.H."/>
            <person name="Fischer R."/>
            <person name="Frisvad J.C."/>
            <person name="Goldman G.H."/>
            <person name="Houbraken J."/>
            <person name="Oakley B."/>
            <person name="Pocsi I."/>
            <person name="Scazzocchio C."/>
            <person name="Seiboth B."/>
            <person name="vanKuyk P.A."/>
            <person name="Wortman J."/>
            <person name="Dyer P.S."/>
            <person name="Grigoriev I.V."/>
        </authorList>
    </citation>
    <scope>NUCLEOTIDE SEQUENCE [LARGE SCALE GENOMIC DNA]</scope>
    <source>
        <strain evidence="2">ITEM 5010</strain>
    </source>
</reference>
<dbReference type="Proteomes" id="UP000188318">
    <property type="component" value="Unassembled WGS sequence"/>
</dbReference>
<dbReference type="InterPro" id="IPR053226">
    <property type="entry name" value="Pyrrolopyrazine_biosynth_F"/>
</dbReference>
<sequence>MTMNGQPSPRRILLVSVPRTASNLLLRILNIPDQPHTVTTDRGGYFFYNAFITAAKDGRLTQCPSDWTDDAKTDVQSTFQECFNRLEASCKLAEGEGKTLFAKEHAFWFFNPMAFTHAIYGDDKGPYDFSSFRVQIPNAYGSTQTFSPNNQTVFPDEYLRTWTMLFIIRHPALVFPSFCRAMNKVSKVGFTDDATLPGTLATNMTLRWTRILFDWCLDQTGSAPLLLDAHDVIHNPDAVTKFCRLAGLDPSKLKFAWERTAQVDSGSDGSAAQNAVPEQRDKWDAAKSIMLSTLEGSSGVMKDKEPGVIDIATEAKKWRAEFGEEMALLVEKAVCDAMPDYEYLKARRVFA</sequence>
<dbReference type="VEuPathDB" id="FungiDB:ASPCADRAFT_150426"/>
<proteinExistence type="predicted"/>
<dbReference type="OrthoDB" id="3650366at2759"/>
<dbReference type="InterPro" id="IPR027417">
    <property type="entry name" value="P-loop_NTPase"/>
</dbReference>
<evidence type="ECO:0008006" key="3">
    <source>
        <dbReference type="Google" id="ProtNLM"/>
    </source>
</evidence>
<dbReference type="AlphaFoldDB" id="A0A1R3RHC7"/>
<evidence type="ECO:0000313" key="2">
    <source>
        <dbReference type="Proteomes" id="UP000188318"/>
    </source>
</evidence>
<protein>
    <recommendedName>
        <fullName evidence="3">Sulfotransferase domain-containing protein</fullName>
    </recommendedName>
</protein>
<dbReference type="Gene3D" id="3.40.50.300">
    <property type="entry name" value="P-loop containing nucleotide triphosphate hydrolases"/>
    <property type="match status" value="1"/>
</dbReference>
<dbReference type="PANTHER" id="PTHR48419">
    <property type="entry name" value="SULFOTRANSFERASE DOMAIN-CONTAINING PROTEIN"/>
    <property type="match status" value="1"/>
</dbReference>
<dbReference type="OMA" id="YFFYDAF"/>
<name>A0A1R3RHC7_ASPC5</name>
<gene>
    <name evidence="1" type="ORF">ASPCADRAFT_150426</name>
</gene>
<dbReference type="EMBL" id="KV907503">
    <property type="protein sequence ID" value="OOF93879.1"/>
    <property type="molecule type" value="Genomic_DNA"/>
</dbReference>
<dbReference type="PANTHER" id="PTHR48419:SF1">
    <property type="entry name" value="SULFOTRANSFERASE DOMAIN-CONTAINING PROTEIN"/>
    <property type="match status" value="1"/>
</dbReference>